<dbReference type="Proteomes" id="UP000019426">
    <property type="component" value="Chromosome M2/40_rep1"/>
</dbReference>
<dbReference type="HOGENOM" id="CLU_040769_1_0_9"/>
<evidence type="ECO:0000256" key="6">
    <source>
        <dbReference type="SAM" id="Phobius"/>
    </source>
</evidence>
<comment type="subcellular location">
    <subcellularLocation>
        <location evidence="1">Cell membrane</location>
        <topology evidence="1">Multi-pass membrane protein</topology>
    </subcellularLocation>
</comment>
<feature type="transmembrane region" description="Helical" evidence="6">
    <location>
        <begin position="34"/>
        <end position="56"/>
    </location>
</feature>
<dbReference type="InterPro" id="IPR037294">
    <property type="entry name" value="ABC_BtuC-like"/>
</dbReference>
<dbReference type="STRING" id="1216932.CM240_0986"/>
<feature type="transmembrane region" description="Helical" evidence="6">
    <location>
        <begin position="144"/>
        <end position="163"/>
    </location>
</feature>
<dbReference type="PATRIC" id="fig|1216932.3.peg.974"/>
<protein>
    <submittedName>
        <fullName evidence="7">Putative ABC transporter, permease protein</fullName>
    </submittedName>
</protein>
<evidence type="ECO:0000313" key="8">
    <source>
        <dbReference type="Proteomes" id="UP000019426"/>
    </source>
</evidence>
<keyword evidence="2" id="KW-1003">Cell membrane</keyword>
<dbReference type="Pfam" id="PF02653">
    <property type="entry name" value="BPD_transp_2"/>
    <property type="match status" value="1"/>
</dbReference>
<dbReference type="RefSeq" id="WP_044037026.1">
    <property type="nucleotide sequence ID" value="NZ_HG917868.1"/>
</dbReference>
<feature type="transmembrane region" description="Helical" evidence="6">
    <location>
        <begin position="193"/>
        <end position="211"/>
    </location>
</feature>
<reference evidence="7 8" key="1">
    <citation type="submission" date="2013-11" db="EMBL/GenBank/DDBJ databases">
        <title>Complete genome sequence of Clostridum sp. M2/40.</title>
        <authorList>
            <person name="Wibberg D."/>
            <person name="Puehler A."/>
            <person name="Schlueter A."/>
        </authorList>
    </citation>
    <scope>NUCLEOTIDE SEQUENCE [LARGE SCALE GENOMIC DNA]</scope>
    <source>
        <strain evidence="8">M2/40</strain>
    </source>
</reference>
<feature type="transmembrane region" description="Helical" evidence="6">
    <location>
        <begin position="90"/>
        <end position="112"/>
    </location>
</feature>
<gene>
    <name evidence="7" type="ORF">CM240_0986</name>
</gene>
<keyword evidence="5 6" id="KW-0472">Membrane</keyword>
<feature type="transmembrane region" description="Helical" evidence="6">
    <location>
        <begin position="217"/>
        <end position="236"/>
    </location>
</feature>
<dbReference type="OrthoDB" id="9792579at2"/>
<dbReference type="AlphaFoldDB" id="W6SEQ1"/>
<keyword evidence="4 6" id="KW-1133">Transmembrane helix</keyword>
<evidence type="ECO:0000256" key="3">
    <source>
        <dbReference type="ARBA" id="ARBA00022692"/>
    </source>
</evidence>
<name>W6SEQ1_9CLOT</name>
<feature type="transmembrane region" description="Helical" evidence="6">
    <location>
        <begin position="271"/>
        <end position="289"/>
    </location>
</feature>
<dbReference type="eggNOG" id="COG1079">
    <property type="taxonomic scope" value="Bacteria"/>
</dbReference>
<dbReference type="GO" id="GO:0005886">
    <property type="term" value="C:plasma membrane"/>
    <property type="evidence" value="ECO:0007669"/>
    <property type="project" value="UniProtKB-SubCell"/>
</dbReference>
<evidence type="ECO:0000313" key="7">
    <source>
        <dbReference type="EMBL" id="CDM68150.1"/>
    </source>
</evidence>
<feature type="transmembrane region" description="Helical" evidence="6">
    <location>
        <begin position="6"/>
        <end position="27"/>
    </location>
</feature>
<dbReference type="KEGG" id="clt:CM240_0986"/>
<dbReference type="CDD" id="cd06580">
    <property type="entry name" value="TM_PBP1_transp_TpRbsC_like"/>
    <property type="match status" value="1"/>
</dbReference>
<feature type="transmembrane region" description="Helical" evidence="6">
    <location>
        <begin position="62"/>
        <end position="83"/>
    </location>
</feature>
<evidence type="ECO:0000256" key="5">
    <source>
        <dbReference type="ARBA" id="ARBA00023136"/>
    </source>
</evidence>
<sequence length="306" mass="32700">MGDTIINFIATTLRLSTPLIFASLGGLFSERVGVVNIALEGLMTLSAFFSIAMTLITGSLTVGIIAGIITAVLGALLHAFLSINLKSNQVISGVAINLFSSALTGFLLFQIFHTNGQTDGVASMPYPREFFYKIPVVGKLLGQLNWFVFLAIIVTIIATYVLFKTPFGLRLRAVGEYPKSADTVGVNVVKMRYIALIISGILAGLGGIYLAMDARLFREGMIAGKGYIALAAVIFGNWKPKGAFLACIVFGASEALSILAQAFGWNIPLEFYYALPYLLTMLALAGFVGKTTAPAALGEVYEKGQR</sequence>
<organism evidence="7 8">
    <name type="scientific">Clostridium bornimense</name>
    <dbReference type="NCBI Taxonomy" id="1216932"/>
    <lineage>
        <taxon>Bacteria</taxon>
        <taxon>Bacillati</taxon>
        <taxon>Bacillota</taxon>
        <taxon>Clostridia</taxon>
        <taxon>Eubacteriales</taxon>
        <taxon>Clostridiaceae</taxon>
        <taxon>Clostridium</taxon>
    </lineage>
</organism>
<dbReference type="PANTHER" id="PTHR43370">
    <property type="entry name" value="SUGAR ABC TRANSPORTER INTEGRAL MEMBRANE PROTEIN-RELATED"/>
    <property type="match status" value="1"/>
</dbReference>
<evidence type="ECO:0000256" key="4">
    <source>
        <dbReference type="ARBA" id="ARBA00022989"/>
    </source>
</evidence>
<dbReference type="InterPro" id="IPR001851">
    <property type="entry name" value="ABC_transp_permease"/>
</dbReference>
<keyword evidence="3 6" id="KW-0812">Transmembrane</keyword>
<evidence type="ECO:0000256" key="1">
    <source>
        <dbReference type="ARBA" id="ARBA00004651"/>
    </source>
</evidence>
<accession>W6SEQ1</accession>
<feature type="transmembrane region" description="Helical" evidence="6">
    <location>
        <begin position="243"/>
        <end position="265"/>
    </location>
</feature>
<dbReference type="Gene3D" id="1.10.3470.10">
    <property type="entry name" value="ABC transporter involved in vitamin B12 uptake, BtuC"/>
    <property type="match status" value="1"/>
</dbReference>
<proteinExistence type="predicted"/>
<dbReference type="EMBL" id="HG917868">
    <property type="protein sequence ID" value="CDM68150.1"/>
    <property type="molecule type" value="Genomic_DNA"/>
</dbReference>
<dbReference type="GO" id="GO:0022857">
    <property type="term" value="F:transmembrane transporter activity"/>
    <property type="evidence" value="ECO:0007669"/>
    <property type="project" value="InterPro"/>
</dbReference>
<keyword evidence="8" id="KW-1185">Reference proteome</keyword>
<evidence type="ECO:0000256" key="2">
    <source>
        <dbReference type="ARBA" id="ARBA00022475"/>
    </source>
</evidence>
<dbReference type="PANTHER" id="PTHR43370:SF1">
    <property type="entry name" value="GUANOSINE ABC TRANSPORTER PERMEASE PROTEIN NUPQ"/>
    <property type="match status" value="1"/>
</dbReference>